<dbReference type="RefSeq" id="WP_065248009.1">
    <property type="nucleotide sequence ID" value="NZ_CP012117.1"/>
</dbReference>
<reference evidence="4 6" key="1">
    <citation type="submission" date="2015-06" db="EMBL/GenBank/DDBJ databases">
        <title>Investigation of pathophysiology for high-risk pregnancy and development of treatment modality based on it.</title>
        <authorList>
            <person name="Kim B.-C."/>
            <person name="Lim S."/>
        </authorList>
    </citation>
    <scope>NUCLEOTIDE SEQUENCE [LARGE SCALE GENOMIC DNA]</scope>
    <source>
        <strain evidence="4 6">AD1-86</strain>
    </source>
</reference>
<feature type="chain" id="PRO_5044555720" description="DUF8094 domain-containing protein" evidence="2">
    <location>
        <begin position="24"/>
        <end position="344"/>
    </location>
</feature>
<protein>
    <recommendedName>
        <fullName evidence="3">DUF8094 domain-containing protein</fullName>
    </recommendedName>
</protein>
<dbReference type="PROSITE" id="PS51318">
    <property type="entry name" value="TAT"/>
    <property type="match status" value="1"/>
</dbReference>
<feature type="region of interest" description="Disordered" evidence="1">
    <location>
        <begin position="26"/>
        <end position="47"/>
    </location>
</feature>
<dbReference type="KEGG" id="dva:DAD186_13380"/>
<reference evidence="5 7" key="2">
    <citation type="submission" date="2019-09" db="EMBL/GenBank/DDBJ databases">
        <title>FDA dAtabase for Regulatory Grade micrObial Sequences (FDA-ARGOS): Supporting development and validation of Infectious Disease Dx tests.</title>
        <authorList>
            <person name="Sciortino C."/>
            <person name="Tallon L."/>
            <person name="Sadzewicz L."/>
            <person name="Vavikolanu K."/>
            <person name="Mehta A."/>
            <person name="Aluvathingal J."/>
            <person name="Nadendla S."/>
            <person name="Nandy P."/>
            <person name="Geyer C."/>
            <person name="Yan Y."/>
            <person name="Sichtig H."/>
        </authorList>
    </citation>
    <scope>NUCLEOTIDE SEQUENCE [LARGE SCALE GENOMIC DNA]</scope>
    <source>
        <strain evidence="5 7">FDAARGOS_640</strain>
    </source>
</reference>
<evidence type="ECO:0000313" key="6">
    <source>
        <dbReference type="Proteomes" id="UP000092596"/>
    </source>
</evidence>
<evidence type="ECO:0000259" key="3">
    <source>
        <dbReference type="Pfam" id="PF26366"/>
    </source>
</evidence>
<evidence type="ECO:0000256" key="1">
    <source>
        <dbReference type="SAM" id="MobiDB-lite"/>
    </source>
</evidence>
<feature type="domain" description="DUF8094" evidence="3">
    <location>
        <begin position="43"/>
        <end position="324"/>
    </location>
</feature>
<keyword evidence="2" id="KW-0732">Signal</keyword>
<keyword evidence="7" id="KW-1185">Reference proteome</keyword>
<evidence type="ECO:0000313" key="7">
    <source>
        <dbReference type="Proteomes" id="UP000323865"/>
    </source>
</evidence>
<dbReference type="InterPro" id="IPR006311">
    <property type="entry name" value="TAT_signal"/>
</dbReference>
<dbReference type="Pfam" id="PF26366">
    <property type="entry name" value="DUF8094"/>
    <property type="match status" value="1"/>
</dbReference>
<gene>
    <name evidence="4" type="ORF">DAD186_13380</name>
    <name evidence="5" type="ORF">FOB48_05035</name>
</gene>
<evidence type="ECO:0000313" key="5">
    <source>
        <dbReference type="EMBL" id="QEU11719.1"/>
    </source>
</evidence>
<dbReference type="PROSITE" id="PS51257">
    <property type="entry name" value="PROKAR_LIPOPROTEIN"/>
    <property type="match status" value="1"/>
</dbReference>
<accession>A0A1B0ZIV8</accession>
<dbReference type="AlphaFoldDB" id="A0A1B0ZIV8"/>
<dbReference type="Proteomes" id="UP000092596">
    <property type="component" value="Chromosome"/>
</dbReference>
<sequence length="344" mass="36319">MTGLSRRSLLGLTALTAAGALSACGSETKPPKVDPGPKLASPTPELTGTKLGEILTQYASALEKADGEKNADLLAPRISGSAAEFRRATYDIIGKVPEHESALQRPSDSLVVPISSTAEGFPRYALALVDDAANAGEARFFVGLEQKDARSEYTSWGWARQAAGIEMPTVPSAEAGTTQVGLEEQGLVLTPKEAFAKYAAVLTDGHDNADPDDLILEDPFQQSAHAEIQGERAQMNEGVDWDEVASVREEYAVKEGEFLGLATAEGGAVVMGTLTSTRRVSVNSGSISYSDDNLYTKLAGTKKFEKELVRTYGTTVLLHIPAAESGAKIQPIGAYKVLLSVSGS</sequence>
<dbReference type="EMBL" id="CP044108">
    <property type="protein sequence ID" value="QEU11719.1"/>
    <property type="molecule type" value="Genomic_DNA"/>
</dbReference>
<evidence type="ECO:0000256" key="2">
    <source>
        <dbReference type="SAM" id="SignalP"/>
    </source>
</evidence>
<organism evidence="4 6">
    <name type="scientific">Dermabacter vaginalis</name>
    <dbReference type="NCBI Taxonomy" id="1630135"/>
    <lineage>
        <taxon>Bacteria</taxon>
        <taxon>Bacillati</taxon>
        <taxon>Actinomycetota</taxon>
        <taxon>Actinomycetes</taxon>
        <taxon>Micrococcales</taxon>
        <taxon>Dermabacteraceae</taxon>
        <taxon>Dermabacter</taxon>
    </lineage>
</organism>
<dbReference type="EMBL" id="CP012117">
    <property type="protein sequence ID" value="ANP27888.1"/>
    <property type="molecule type" value="Genomic_DNA"/>
</dbReference>
<dbReference type="InterPro" id="IPR058407">
    <property type="entry name" value="DUF8094"/>
</dbReference>
<feature type="signal peptide" evidence="2">
    <location>
        <begin position="1"/>
        <end position="23"/>
    </location>
</feature>
<name>A0A1B0ZIV8_9MICO</name>
<dbReference type="Proteomes" id="UP000323865">
    <property type="component" value="Chromosome"/>
</dbReference>
<dbReference type="STRING" id="1630135.DAD186_13380"/>
<evidence type="ECO:0000313" key="4">
    <source>
        <dbReference type="EMBL" id="ANP27888.1"/>
    </source>
</evidence>
<dbReference type="PATRIC" id="fig|1630135.4.peg.1338"/>
<proteinExistence type="predicted"/>